<name>K2GHX0_9BACT</name>
<protein>
    <submittedName>
        <fullName evidence="1">Uncharacterized protein</fullName>
    </submittedName>
</protein>
<dbReference type="AlphaFoldDB" id="K2GHX0"/>
<dbReference type="EMBL" id="AMFJ01000052">
    <property type="protein sequence ID" value="EKE30054.1"/>
    <property type="molecule type" value="Genomic_DNA"/>
</dbReference>
<proteinExistence type="predicted"/>
<comment type="caution">
    <text evidence="1">The sequence shown here is derived from an EMBL/GenBank/DDBJ whole genome shotgun (WGS) entry which is preliminary data.</text>
</comment>
<sequence length="37" mass="4265">MRTPDRNLFPQCRTGFSKASSRSLKTPCDIECHTRHS</sequence>
<organism evidence="1">
    <name type="scientific">uncultured bacterium</name>
    <name type="common">gcode 4</name>
    <dbReference type="NCBI Taxonomy" id="1234023"/>
    <lineage>
        <taxon>Bacteria</taxon>
        <taxon>environmental samples</taxon>
    </lineage>
</organism>
<accession>K2GHX0</accession>
<reference evidence="1" key="1">
    <citation type="journal article" date="2012" name="Science">
        <title>Fermentation, hydrogen, and sulfur metabolism in multiple uncultivated bacterial phyla.</title>
        <authorList>
            <person name="Wrighton K.C."/>
            <person name="Thomas B.C."/>
            <person name="Sharon I."/>
            <person name="Miller C.S."/>
            <person name="Castelle C.J."/>
            <person name="VerBerkmoes N.C."/>
            <person name="Wilkins M.J."/>
            <person name="Hettich R.L."/>
            <person name="Lipton M.S."/>
            <person name="Williams K.H."/>
            <person name="Long P.E."/>
            <person name="Banfield J.F."/>
        </authorList>
    </citation>
    <scope>NUCLEOTIDE SEQUENCE [LARGE SCALE GENOMIC DNA]</scope>
</reference>
<evidence type="ECO:0000313" key="1">
    <source>
        <dbReference type="EMBL" id="EKE30054.1"/>
    </source>
</evidence>
<gene>
    <name evidence="1" type="ORF">ACD_2C00052G0015</name>
</gene>
<feature type="non-terminal residue" evidence="1">
    <location>
        <position position="37"/>
    </location>
</feature>